<organism evidence="1 2">
    <name type="scientific">candidate division WOR-3 bacterium JGI_Cruoil_03_44_89</name>
    <dbReference type="NCBI Taxonomy" id="1973748"/>
    <lineage>
        <taxon>Bacteria</taxon>
        <taxon>Bacteria division WOR-3</taxon>
    </lineage>
</organism>
<protein>
    <recommendedName>
        <fullName evidence="3">DUF4160 domain-containing protein</fullName>
    </recommendedName>
</protein>
<evidence type="ECO:0000313" key="1">
    <source>
        <dbReference type="EMBL" id="OYD17169.1"/>
    </source>
</evidence>
<sequence length="79" mass="9419">MPTILRVHGYRFFFFSNEGDVPPHIHVESADNYAKFWLNPVTLAKSVGFNARQLGNLREIIEKHRNLFKERWDEYFGSY</sequence>
<evidence type="ECO:0008006" key="3">
    <source>
        <dbReference type="Google" id="ProtNLM"/>
    </source>
</evidence>
<dbReference type="Pfam" id="PF13711">
    <property type="entry name" value="DUF4160"/>
    <property type="match status" value="1"/>
</dbReference>
<accession>A0A235BYE1</accession>
<dbReference type="Proteomes" id="UP000215215">
    <property type="component" value="Unassembled WGS sequence"/>
</dbReference>
<dbReference type="AlphaFoldDB" id="A0A235BYE1"/>
<name>A0A235BYE1_UNCW3</name>
<reference evidence="1 2" key="1">
    <citation type="submission" date="2017-07" db="EMBL/GenBank/DDBJ databases">
        <title>Recovery of genomes from metagenomes via a dereplication, aggregation, and scoring strategy.</title>
        <authorList>
            <person name="Sieber C.M."/>
            <person name="Probst A.J."/>
            <person name="Sharrar A."/>
            <person name="Thomas B.C."/>
            <person name="Hess M."/>
            <person name="Tringe S.G."/>
            <person name="Banfield J.F."/>
        </authorList>
    </citation>
    <scope>NUCLEOTIDE SEQUENCE [LARGE SCALE GENOMIC DNA]</scope>
    <source>
        <strain evidence="1">JGI_Cruoil_03_44_89</strain>
    </source>
</reference>
<comment type="caution">
    <text evidence="1">The sequence shown here is derived from an EMBL/GenBank/DDBJ whole genome shotgun (WGS) entry which is preliminary data.</text>
</comment>
<gene>
    <name evidence="1" type="ORF">CH333_01730</name>
</gene>
<proteinExistence type="predicted"/>
<evidence type="ECO:0000313" key="2">
    <source>
        <dbReference type="Proteomes" id="UP000215215"/>
    </source>
</evidence>
<dbReference type="InterPro" id="IPR025427">
    <property type="entry name" value="DUF4160"/>
</dbReference>
<dbReference type="EMBL" id="NOZQ01000030">
    <property type="protein sequence ID" value="OYD17169.1"/>
    <property type="molecule type" value="Genomic_DNA"/>
</dbReference>